<accession>A0A2P6NSR9</accession>
<dbReference type="Gene3D" id="6.10.140.530">
    <property type="match status" value="3"/>
</dbReference>
<feature type="domain" description="Helicase-associated" evidence="2">
    <location>
        <begin position="327"/>
        <end position="385"/>
    </location>
</feature>
<evidence type="ECO:0000313" key="4">
    <source>
        <dbReference type="Proteomes" id="UP000241769"/>
    </source>
</evidence>
<feature type="domain" description="Helicase-associated" evidence="2">
    <location>
        <begin position="452"/>
        <end position="511"/>
    </location>
</feature>
<feature type="region of interest" description="Disordered" evidence="1">
    <location>
        <begin position="178"/>
        <end position="232"/>
    </location>
</feature>
<organism evidence="3 4">
    <name type="scientific">Planoprotostelium fungivorum</name>
    <dbReference type="NCBI Taxonomy" id="1890364"/>
    <lineage>
        <taxon>Eukaryota</taxon>
        <taxon>Amoebozoa</taxon>
        <taxon>Evosea</taxon>
        <taxon>Variosea</taxon>
        <taxon>Cavosteliida</taxon>
        <taxon>Cavosteliaceae</taxon>
        <taxon>Planoprotostelium</taxon>
    </lineage>
</organism>
<feature type="domain" description="Helicase-associated" evidence="2">
    <location>
        <begin position="266"/>
        <end position="323"/>
    </location>
</feature>
<dbReference type="PANTHER" id="PTHR33418">
    <property type="entry name" value="HELICASE-ASSOCIATED"/>
    <property type="match status" value="1"/>
</dbReference>
<dbReference type="Pfam" id="PF03457">
    <property type="entry name" value="HA"/>
    <property type="match status" value="3"/>
</dbReference>
<dbReference type="OrthoDB" id="44064at2759"/>
<comment type="caution">
    <text evidence="3">The sequence shown here is derived from an EMBL/GenBank/DDBJ whole genome shotgun (WGS) entry which is preliminary data.</text>
</comment>
<name>A0A2P6NSR9_9EUKA</name>
<evidence type="ECO:0000259" key="2">
    <source>
        <dbReference type="Pfam" id="PF03457"/>
    </source>
</evidence>
<feature type="compositionally biased region" description="Acidic residues" evidence="1">
    <location>
        <begin position="178"/>
        <end position="191"/>
    </location>
</feature>
<dbReference type="PANTHER" id="PTHR33418:SF1">
    <property type="entry name" value="HELICASE-ASSOCIATED DOMAIN-CONTAINING PROTEIN"/>
    <property type="match status" value="1"/>
</dbReference>
<reference evidence="3 4" key="1">
    <citation type="journal article" date="2018" name="Genome Biol. Evol.">
        <title>Multiple Roots of Fruiting Body Formation in Amoebozoa.</title>
        <authorList>
            <person name="Hillmann F."/>
            <person name="Forbes G."/>
            <person name="Novohradska S."/>
            <person name="Ferling I."/>
            <person name="Riege K."/>
            <person name="Groth M."/>
            <person name="Westermann M."/>
            <person name="Marz M."/>
            <person name="Spaller T."/>
            <person name="Winckler T."/>
            <person name="Schaap P."/>
            <person name="Glockner G."/>
        </authorList>
    </citation>
    <scope>NUCLEOTIDE SEQUENCE [LARGE SCALE GENOMIC DNA]</scope>
    <source>
        <strain evidence="3 4">Jena</strain>
    </source>
</reference>
<feature type="compositionally biased region" description="Acidic residues" evidence="1">
    <location>
        <begin position="210"/>
        <end position="221"/>
    </location>
</feature>
<dbReference type="Proteomes" id="UP000241769">
    <property type="component" value="Unassembled WGS sequence"/>
</dbReference>
<sequence>MALHVEGKVCIPERGAAIAATATDVFRGCGAFFAIIEEDRRVTSHHIGDGAPPMSDSLEEGRLDINRDTFRPIDPLILPDITYSPLHDGPLPRISVYQKDEIVVDLNPLSPLDVETTSIDDHSHFLLPNLDGTEETVEASDYILPPVMVASNTPSHHTPLLSQSLPSFSALDYVTPEEFDDSSNETTDGEENALRHFDEYSNGSNRSEEREDISDSFDEDGQLQYTTKRKRSRPDPARLMFLLGRSNEEYEKSDKSFYPGSDAIEFWSKKYEELKEFKRQQGHSNPSYMNQPQLYSWLHRQKNNFRKGKLNEERQMLLSDLGVHFEYFWDDMYQQIVELKSKTGAVCVDKERDPKLFNWIWTQMNSWRSGKLSKCRIRKLEEVGVTPKSIGGGTPLKDIGKKRRSVNTIASIIHEDPEVVDMDGDGGIFGEELMFVGIMGEQFPPPKQKKSDANWKVMYKRLKQFGKEHDHVFVPIKTDKKLHLWARTQRKSKKEGKLAEWKHEKLKKIGFSFPCYHEDKTPPSAEEGVEVDPSLAIAVPSRFDEEPSNFVAAPTILPRANLGIQLPPPTNILSSLSFSPSSVSIATPSSQASVVVGSSHNMMNVGMISHGVSHPIHLPFHLEDVASDLTVRTGNDLILNQ</sequence>
<proteinExistence type="predicted"/>
<dbReference type="InterPro" id="IPR005114">
    <property type="entry name" value="Helicase_assoc"/>
</dbReference>
<dbReference type="AlphaFoldDB" id="A0A2P6NSR9"/>
<dbReference type="InParanoid" id="A0A2P6NSR9"/>
<evidence type="ECO:0000256" key="1">
    <source>
        <dbReference type="SAM" id="MobiDB-lite"/>
    </source>
</evidence>
<dbReference type="EMBL" id="MDYQ01000024">
    <property type="protein sequence ID" value="PRP86970.1"/>
    <property type="molecule type" value="Genomic_DNA"/>
</dbReference>
<evidence type="ECO:0000313" key="3">
    <source>
        <dbReference type="EMBL" id="PRP86970.1"/>
    </source>
</evidence>
<protein>
    <recommendedName>
        <fullName evidence="2">Helicase-associated domain-containing protein</fullName>
    </recommendedName>
</protein>
<gene>
    <name evidence="3" type="ORF">PROFUN_04952</name>
</gene>
<keyword evidence="4" id="KW-1185">Reference proteome</keyword>